<feature type="compositionally biased region" description="Basic residues" evidence="1">
    <location>
        <begin position="67"/>
        <end position="78"/>
    </location>
</feature>
<dbReference type="EMBL" id="JPKZ01001349">
    <property type="protein sequence ID" value="KHN82466.1"/>
    <property type="molecule type" value="Genomic_DNA"/>
</dbReference>
<keyword evidence="3" id="KW-1185">Reference proteome</keyword>
<feature type="compositionally biased region" description="Basic and acidic residues" evidence="1">
    <location>
        <begin position="23"/>
        <end position="36"/>
    </location>
</feature>
<feature type="region of interest" description="Disordered" evidence="1">
    <location>
        <begin position="23"/>
        <end position="93"/>
    </location>
</feature>
<dbReference type="OrthoDB" id="442970at2759"/>
<evidence type="ECO:0000313" key="2">
    <source>
        <dbReference type="EMBL" id="KHN82466.1"/>
    </source>
</evidence>
<evidence type="ECO:0000313" key="3">
    <source>
        <dbReference type="Proteomes" id="UP000031036"/>
    </source>
</evidence>
<dbReference type="STRING" id="6265.A0A0B2VFZ7"/>
<dbReference type="Proteomes" id="UP000031036">
    <property type="component" value="Unassembled WGS sequence"/>
</dbReference>
<reference evidence="2 3" key="1">
    <citation type="submission" date="2014-11" db="EMBL/GenBank/DDBJ databases">
        <title>Genetic blueprint of the zoonotic pathogen Toxocara canis.</title>
        <authorList>
            <person name="Zhu X.-Q."/>
            <person name="Korhonen P.K."/>
            <person name="Cai H."/>
            <person name="Young N.D."/>
            <person name="Nejsum P."/>
            <person name="von Samson-Himmelstjerna G."/>
            <person name="Boag P.R."/>
            <person name="Tan P."/>
            <person name="Li Q."/>
            <person name="Min J."/>
            <person name="Yang Y."/>
            <person name="Wang X."/>
            <person name="Fang X."/>
            <person name="Hall R.S."/>
            <person name="Hofmann A."/>
            <person name="Sternberg P.W."/>
            <person name="Jex A.R."/>
            <person name="Gasser R.B."/>
        </authorList>
    </citation>
    <scope>NUCLEOTIDE SEQUENCE [LARGE SCALE GENOMIC DNA]</scope>
    <source>
        <strain evidence="2">PN_DK_2014</strain>
    </source>
</reference>
<accession>A0A0B2VFZ7</accession>
<name>A0A0B2VFZ7_TOXCA</name>
<dbReference type="OMA" id="TEAMRMY"/>
<organism evidence="2 3">
    <name type="scientific">Toxocara canis</name>
    <name type="common">Canine roundworm</name>
    <dbReference type="NCBI Taxonomy" id="6265"/>
    <lineage>
        <taxon>Eukaryota</taxon>
        <taxon>Metazoa</taxon>
        <taxon>Ecdysozoa</taxon>
        <taxon>Nematoda</taxon>
        <taxon>Chromadorea</taxon>
        <taxon>Rhabditida</taxon>
        <taxon>Spirurina</taxon>
        <taxon>Ascaridomorpha</taxon>
        <taxon>Ascaridoidea</taxon>
        <taxon>Toxocaridae</taxon>
        <taxon>Toxocara</taxon>
    </lineage>
</organism>
<feature type="compositionally biased region" description="Basic and acidic residues" evidence="1">
    <location>
        <begin position="79"/>
        <end position="93"/>
    </location>
</feature>
<evidence type="ECO:0000256" key="1">
    <source>
        <dbReference type="SAM" id="MobiDB-lite"/>
    </source>
</evidence>
<dbReference type="AlphaFoldDB" id="A0A0B2VFZ7"/>
<feature type="region of interest" description="Disordered" evidence="1">
    <location>
        <begin position="125"/>
        <end position="145"/>
    </location>
</feature>
<protein>
    <submittedName>
        <fullName evidence="2">Uncharacterized protein</fullName>
    </submittedName>
</protein>
<gene>
    <name evidence="2" type="ORF">Tcan_15725</name>
</gene>
<comment type="caution">
    <text evidence="2">The sequence shown here is derived from an EMBL/GenBank/DDBJ whole genome shotgun (WGS) entry which is preliminary data.</text>
</comment>
<sequence>MELTDPHGRSQILLLEKLKFKSKSAHDVLSDEKLSRETAVPLDELANPQASTAAGEEEDEEAEARISRIRNKLMKRKRRNEDTDEAKHDDEDLEKIIDEEKAAREKRELEEVSAELKAMQKEYAKALRKPKEKKEELEEEEPKTEAMRMYRNLKLKFKESSKGIVKQKDASREIQVR</sequence>
<proteinExistence type="predicted"/>